<gene>
    <name evidence="4" type="ORF">CALMAC_LOCUS14767</name>
</gene>
<organism evidence="4 5">
    <name type="scientific">Callosobruchus maculatus</name>
    <name type="common">Southern cowpea weevil</name>
    <name type="synonym">Pulse bruchid</name>
    <dbReference type="NCBI Taxonomy" id="64391"/>
    <lineage>
        <taxon>Eukaryota</taxon>
        <taxon>Metazoa</taxon>
        <taxon>Ecdysozoa</taxon>
        <taxon>Arthropoda</taxon>
        <taxon>Hexapoda</taxon>
        <taxon>Insecta</taxon>
        <taxon>Pterygota</taxon>
        <taxon>Neoptera</taxon>
        <taxon>Endopterygota</taxon>
        <taxon>Coleoptera</taxon>
        <taxon>Polyphaga</taxon>
        <taxon>Cucujiformia</taxon>
        <taxon>Chrysomeloidea</taxon>
        <taxon>Chrysomelidae</taxon>
        <taxon>Bruchinae</taxon>
        <taxon>Bruchini</taxon>
        <taxon>Callosobruchus</taxon>
    </lineage>
</organism>
<keyword evidence="3" id="KW-0812">Transmembrane</keyword>
<evidence type="ECO:0000313" key="5">
    <source>
        <dbReference type="Proteomes" id="UP000410492"/>
    </source>
</evidence>
<feature type="transmembrane region" description="Helical" evidence="3">
    <location>
        <begin position="35"/>
        <end position="55"/>
    </location>
</feature>
<dbReference type="Pfam" id="PF00379">
    <property type="entry name" value="Chitin_bind_4"/>
    <property type="match status" value="1"/>
</dbReference>
<dbReference type="GO" id="GO:0031012">
    <property type="term" value="C:extracellular matrix"/>
    <property type="evidence" value="ECO:0007669"/>
    <property type="project" value="TreeGrafter"/>
</dbReference>
<sequence length="166" mass="19087">MRVCCILNVLSIIICLFCSAMNVHRRHRDILSSVYYAYLELAILLVILNLCPTWGNAFGKNSYSFSYLINTTEIISLHSEERIGDKVTGTYTFLQPDGNTRFVRYQVDGSSGFKAFVEYRKYPEKPVVGHLQYPRDFRQPVIFATPVSLITEDLFKHPKVLVPQKT</sequence>
<name>A0A653D6T5_CALMS</name>
<keyword evidence="5" id="KW-1185">Reference proteome</keyword>
<dbReference type="OrthoDB" id="6510765at2759"/>
<reference evidence="4 5" key="1">
    <citation type="submission" date="2019-01" db="EMBL/GenBank/DDBJ databases">
        <authorList>
            <person name="Sayadi A."/>
        </authorList>
    </citation>
    <scope>NUCLEOTIDE SEQUENCE [LARGE SCALE GENOMIC DNA]</scope>
</reference>
<dbReference type="AlphaFoldDB" id="A0A653D6T5"/>
<dbReference type="InterPro" id="IPR051217">
    <property type="entry name" value="Insect_Cuticle_Struc_Prot"/>
</dbReference>
<keyword evidence="3" id="KW-1133">Transmembrane helix</keyword>
<dbReference type="GO" id="GO:0042302">
    <property type="term" value="F:structural constituent of cuticle"/>
    <property type="evidence" value="ECO:0007669"/>
    <property type="project" value="UniProtKB-UniRule"/>
</dbReference>
<dbReference type="Proteomes" id="UP000410492">
    <property type="component" value="Unassembled WGS sequence"/>
</dbReference>
<evidence type="ECO:0000313" key="4">
    <source>
        <dbReference type="EMBL" id="VEN55636.1"/>
    </source>
</evidence>
<dbReference type="GO" id="GO:0005615">
    <property type="term" value="C:extracellular space"/>
    <property type="evidence" value="ECO:0007669"/>
    <property type="project" value="TreeGrafter"/>
</dbReference>
<evidence type="ECO:0000256" key="3">
    <source>
        <dbReference type="SAM" id="Phobius"/>
    </source>
</evidence>
<dbReference type="PANTHER" id="PTHR12236:SF86">
    <property type="entry name" value="CCP84AC-RELATED"/>
    <property type="match status" value="1"/>
</dbReference>
<proteinExistence type="predicted"/>
<keyword evidence="3" id="KW-0472">Membrane</keyword>
<accession>A0A653D6T5</accession>
<dbReference type="EMBL" id="CAACVG010010365">
    <property type="protein sequence ID" value="VEN55636.1"/>
    <property type="molecule type" value="Genomic_DNA"/>
</dbReference>
<keyword evidence="1 2" id="KW-0193">Cuticle</keyword>
<evidence type="ECO:0000256" key="1">
    <source>
        <dbReference type="ARBA" id="ARBA00022460"/>
    </source>
</evidence>
<protein>
    <submittedName>
        <fullName evidence="4">Uncharacterized protein</fullName>
    </submittedName>
</protein>
<dbReference type="PROSITE" id="PS51155">
    <property type="entry name" value="CHIT_BIND_RR_2"/>
    <property type="match status" value="1"/>
</dbReference>
<dbReference type="PANTHER" id="PTHR12236">
    <property type="entry name" value="STRUCTURAL CONTITUENT OF CUTICLE"/>
    <property type="match status" value="1"/>
</dbReference>
<dbReference type="InterPro" id="IPR000618">
    <property type="entry name" value="Insect_cuticle"/>
</dbReference>
<feature type="transmembrane region" description="Helical" evidence="3">
    <location>
        <begin position="6"/>
        <end position="23"/>
    </location>
</feature>
<evidence type="ECO:0000256" key="2">
    <source>
        <dbReference type="PROSITE-ProRule" id="PRU00497"/>
    </source>
</evidence>